<comment type="subcellular location">
    <subcellularLocation>
        <location evidence="8">Cytoplasm</location>
    </subcellularLocation>
</comment>
<dbReference type="NCBIfam" id="TIGR02665">
    <property type="entry name" value="molyb_mobA"/>
    <property type="match status" value="1"/>
</dbReference>
<dbReference type="EMBL" id="QGTJ01000008">
    <property type="protein sequence ID" value="PWV60135.1"/>
    <property type="molecule type" value="Genomic_DNA"/>
</dbReference>
<keyword evidence="4 8" id="KW-0547">Nucleotide-binding</keyword>
<evidence type="ECO:0000313" key="11">
    <source>
        <dbReference type="Proteomes" id="UP000246569"/>
    </source>
</evidence>
<dbReference type="RefSeq" id="WP_110019244.1">
    <property type="nucleotide sequence ID" value="NZ_QGTJ01000008.1"/>
</dbReference>
<evidence type="ECO:0000313" key="10">
    <source>
        <dbReference type="EMBL" id="PWV60135.1"/>
    </source>
</evidence>
<keyword evidence="7 8" id="KW-0501">Molybdenum cofactor biosynthesis</keyword>
<dbReference type="PANTHER" id="PTHR19136">
    <property type="entry name" value="MOLYBDENUM COFACTOR GUANYLYLTRANSFERASE"/>
    <property type="match status" value="1"/>
</dbReference>
<dbReference type="GO" id="GO:0046872">
    <property type="term" value="F:metal ion binding"/>
    <property type="evidence" value="ECO:0007669"/>
    <property type="project" value="UniProtKB-KW"/>
</dbReference>
<feature type="domain" description="MobA-like NTP transferase" evidence="9">
    <location>
        <begin position="8"/>
        <end position="164"/>
    </location>
</feature>
<gene>
    <name evidence="8" type="primary">mobA</name>
    <name evidence="10" type="ORF">C7443_10864</name>
</gene>
<comment type="caution">
    <text evidence="10">The sequence shown here is derived from an EMBL/GenBank/DDBJ whole genome shotgun (WGS) entry which is preliminary data.</text>
</comment>
<name>A0A317MSP4_9GAMM</name>
<accession>A0A317MSP4</accession>
<dbReference type="CDD" id="cd02503">
    <property type="entry name" value="MobA"/>
    <property type="match status" value="1"/>
</dbReference>
<dbReference type="InterPro" id="IPR025877">
    <property type="entry name" value="MobA-like_NTP_Trfase"/>
</dbReference>
<evidence type="ECO:0000256" key="8">
    <source>
        <dbReference type="HAMAP-Rule" id="MF_00316"/>
    </source>
</evidence>
<dbReference type="InterPro" id="IPR013482">
    <property type="entry name" value="Molybde_CF_guanTrfase"/>
</dbReference>
<feature type="binding site" evidence="8">
    <location>
        <position position="52"/>
    </location>
    <ligand>
        <name>GTP</name>
        <dbReference type="ChEBI" id="CHEBI:37565"/>
    </ligand>
</feature>
<evidence type="ECO:0000256" key="3">
    <source>
        <dbReference type="ARBA" id="ARBA00022723"/>
    </source>
</evidence>
<comment type="function">
    <text evidence="8">Transfers a GMP moiety from GTP to Mo-molybdopterin (Mo-MPT) cofactor (Moco or molybdenum cofactor) to form Mo-molybdopterin guanine dinucleotide (Mo-MGD) cofactor.</text>
</comment>
<feature type="binding site" evidence="8">
    <location>
        <position position="70"/>
    </location>
    <ligand>
        <name>GTP</name>
        <dbReference type="ChEBI" id="CHEBI:37565"/>
    </ligand>
</feature>
<dbReference type="PANTHER" id="PTHR19136:SF81">
    <property type="entry name" value="MOLYBDENUM COFACTOR GUANYLYLTRANSFERASE"/>
    <property type="match status" value="1"/>
</dbReference>
<feature type="binding site" evidence="8">
    <location>
        <position position="100"/>
    </location>
    <ligand>
        <name>Mg(2+)</name>
        <dbReference type="ChEBI" id="CHEBI:18420"/>
    </ligand>
</feature>
<feature type="binding site" evidence="8">
    <location>
        <begin position="11"/>
        <end position="13"/>
    </location>
    <ligand>
        <name>GTP</name>
        <dbReference type="ChEBI" id="CHEBI:37565"/>
    </ligand>
</feature>
<dbReference type="GO" id="GO:0005525">
    <property type="term" value="F:GTP binding"/>
    <property type="evidence" value="ECO:0007669"/>
    <property type="project" value="UniProtKB-UniRule"/>
</dbReference>
<keyword evidence="3 8" id="KW-0479">Metal-binding</keyword>
<dbReference type="AlphaFoldDB" id="A0A317MSP4"/>
<sequence>MNAASVTAVILAGGRGTRMDGADKGLVPIHGRPLIEYILSSLRSQVGRIVINANRNAERYAGYGYQIVSDASEDFLGPLAGIAAALGVCDSEWLLTVPCDSPLICPDLTERLLHAALREDAEIAVASDGQRLQPLFALIRSDQLLPLEDYLASGERKVERWYAERRMTRVDFSDRASCFLNLNSHQERAAYETATRGAT</sequence>
<dbReference type="Pfam" id="PF12804">
    <property type="entry name" value="NTP_transf_3"/>
    <property type="match status" value="1"/>
</dbReference>
<evidence type="ECO:0000256" key="7">
    <source>
        <dbReference type="ARBA" id="ARBA00023150"/>
    </source>
</evidence>
<evidence type="ECO:0000256" key="2">
    <source>
        <dbReference type="ARBA" id="ARBA00022679"/>
    </source>
</evidence>
<evidence type="ECO:0000259" key="9">
    <source>
        <dbReference type="Pfam" id="PF12804"/>
    </source>
</evidence>
<dbReference type="Gene3D" id="3.90.550.10">
    <property type="entry name" value="Spore Coat Polysaccharide Biosynthesis Protein SpsA, Chain A"/>
    <property type="match status" value="1"/>
</dbReference>
<comment type="cofactor">
    <cofactor evidence="8">
        <name>Mg(2+)</name>
        <dbReference type="ChEBI" id="CHEBI:18420"/>
    </cofactor>
</comment>
<evidence type="ECO:0000256" key="6">
    <source>
        <dbReference type="ARBA" id="ARBA00023134"/>
    </source>
</evidence>
<keyword evidence="10" id="KW-0548">Nucleotidyltransferase</keyword>
<dbReference type="Proteomes" id="UP000246569">
    <property type="component" value="Unassembled WGS sequence"/>
</dbReference>
<comment type="catalytic activity">
    <reaction evidence="8">
        <text>Mo-molybdopterin + GTP + H(+) = Mo-molybdopterin guanine dinucleotide + diphosphate</text>
        <dbReference type="Rhea" id="RHEA:34243"/>
        <dbReference type="ChEBI" id="CHEBI:15378"/>
        <dbReference type="ChEBI" id="CHEBI:33019"/>
        <dbReference type="ChEBI" id="CHEBI:37565"/>
        <dbReference type="ChEBI" id="CHEBI:71302"/>
        <dbReference type="ChEBI" id="CHEBI:71310"/>
        <dbReference type="EC" id="2.7.7.77"/>
    </reaction>
</comment>
<protein>
    <recommendedName>
        <fullName evidence="8">Molybdenum cofactor guanylyltransferase</fullName>
        <shortName evidence="8">MoCo guanylyltransferase</shortName>
        <ecNumber evidence="8">2.7.7.77</ecNumber>
    </recommendedName>
    <alternativeName>
        <fullName evidence="8">GTP:molybdopterin guanylyltransferase</fullName>
    </alternativeName>
    <alternativeName>
        <fullName evidence="8">Mo-MPT guanylyltransferase</fullName>
    </alternativeName>
    <alternativeName>
        <fullName evidence="8">Molybdopterin guanylyltransferase</fullName>
    </alternativeName>
    <alternativeName>
        <fullName evidence="8">Molybdopterin-guanine dinucleotide synthase</fullName>
        <shortName evidence="8">MGD synthase</shortName>
    </alternativeName>
</protein>
<keyword evidence="1 8" id="KW-0963">Cytoplasm</keyword>
<dbReference type="OrthoDB" id="9788394at2"/>
<keyword evidence="5 8" id="KW-0460">Magnesium</keyword>
<evidence type="ECO:0000256" key="1">
    <source>
        <dbReference type="ARBA" id="ARBA00022490"/>
    </source>
</evidence>
<dbReference type="GO" id="GO:0005737">
    <property type="term" value="C:cytoplasm"/>
    <property type="evidence" value="ECO:0007669"/>
    <property type="project" value="UniProtKB-SubCell"/>
</dbReference>
<comment type="domain">
    <text evidence="8">The N-terminal domain determines nucleotide recognition and specific binding, while the C-terminal domain determines the specific binding to the target protein.</text>
</comment>
<comment type="similarity">
    <text evidence="8">Belongs to the MobA family.</text>
</comment>
<dbReference type="EC" id="2.7.7.77" evidence="8"/>
<keyword evidence="2 8" id="KW-0808">Transferase</keyword>
<keyword evidence="11" id="KW-1185">Reference proteome</keyword>
<comment type="subunit">
    <text evidence="8">Monomer.</text>
</comment>
<dbReference type="GO" id="GO:0061603">
    <property type="term" value="F:molybdenum cofactor guanylyltransferase activity"/>
    <property type="evidence" value="ECO:0007669"/>
    <property type="project" value="UniProtKB-EC"/>
</dbReference>
<feature type="binding site" evidence="8">
    <location>
        <position position="100"/>
    </location>
    <ligand>
        <name>GTP</name>
        <dbReference type="ChEBI" id="CHEBI:37565"/>
    </ligand>
</feature>
<proteinExistence type="inferred from homology"/>
<evidence type="ECO:0000256" key="4">
    <source>
        <dbReference type="ARBA" id="ARBA00022741"/>
    </source>
</evidence>
<reference evidence="10 11" key="1">
    <citation type="submission" date="2018-05" db="EMBL/GenBank/DDBJ databases">
        <title>Genomic Encyclopedia of Type Strains, Phase IV (KMG-IV): sequencing the most valuable type-strain genomes for metagenomic binning, comparative biology and taxonomic classification.</title>
        <authorList>
            <person name="Goeker M."/>
        </authorList>
    </citation>
    <scope>NUCLEOTIDE SEQUENCE [LARGE SCALE GENOMIC DNA]</scope>
    <source>
        <strain evidence="10 11">DSM 23606</strain>
    </source>
</reference>
<keyword evidence="6 8" id="KW-0342">GTP-binding</keyword>
<dbReference type="SUPFAM" id="SSF53448">
    <property type="entry name" value="Nucleotide-diphospho-sugar transferases"/>
    <property type="match status" value="1"/>
</dbReference>
<evidence type="ECO:0000256" key="5">
    <source>
        <dbReference type="ARBA" id="ARBA00022842"/>
    </source>
</evidence>
<feature type="binding site" evidence="8">
    <location>
        <position position="24"/>
    </location>
    <ligand>
        <name>GTP</name>
        <dbReference type="ChEBI" id="CHEBI:37565"/>
    </ligand>
</feature>
<dbReference type="InterPro" id="IPR029044">
    <property type="entry name" value="Nucleotide-diphossugar_trans"/>
</dbReference>
<dbReference type="HAMAP" id="MF_00316">
    <property type="entry name" value="MobA"/>
    <property type="match status" value="1"/>
</dbReference>
<dbReference type="GO" id="GO:1902758">
    <property type="term" value="P:bis(molybdopterin guanine dinucleotide)molybdenum biosynthetic process"/>
    <property type="evidence" value="ECO:0007669"/>
    <property type="project" value="TreeGrafter"/>
</dbReference>
<organism evidence="10 11">
    <name type="scientific">Plasticicumulans acidivorans</name>
    <dbReference type="NCBI Taxonomy" id="886464"/>
    <lineage>
        <taxon>Bacteria</taxon>
        <taxon>Pseudomonadati</taxon>
        <taxon>Pseudomonadota</taxon>
        <taxon>Gammaproteobacteria</taxon>
        <taxon>Candidatus Competibacteraceae</taxon>
        <taxon>Plasticicumulans</taxon>
    </lineage>
</organism>